<gene>
    <name evidence="1" type="ORF">SSX86_007951</name>
</gene>
<reference evidence="1 2" key="1">
    <citation type="submission" date="2024-04" db="EMBL/GenBank/DDBJ databases">
        <title>The reference genome of an endangered Asteraceae, Deinandra increscens subsp. villosa, native to the Central Coast of California.</title>
        <authorList>
            <person name="Guilliams M."/>
            <person name="Hasenstab-Lehman K."/>
            <person name="Meyer R."/>
            <person name="Mcevoy S."/>
        </authorList>
    </citation>
    <scope>NUCLEOTIDE SEQUENCE [LARGE SCALE GENOMIC DNA]</scope>
    <source>
        <tissue evidence="1">Leaf</tissue>
    </source>
</reference>
<dbReference type="SUPFAM" id="SSF47336">
    <property type="entry name" value="ACP-like"/>
    <property type="match status" value="1"/>
</dbReference>
<comment type="caution">
    <text evidence="1">The sequence shown here is derived from an EMBL/GenBank/DDBJ whole genome shotgun (WGS) entry which is preliminary data.</text>
</comment>
<dbReference type="Gene3D" id="1.10.1200.10">
    <property type="entry name" value="ACP-like"/>
    <property type="match status" value="1"/>
</dbReference>
<evidence type="ECO:0008006" key="3">
    <source>
        <dbReference type="Google" id="ProtNLM"/>
    </source>
</evidence>
<dbReference type="Gene3D" id="3.50.50.60">
    <property type="entry name" value="FAD/NAD(P)-binding domain"/>
    <property type="match status" value="1"/>
</dbReference>
<dbReference type="PANTHER" id="PTHR46153:SF28">
    <property type="entry name" value="ACYL CARRIER PROTEIN"/>
    <property type="match status" value="1"/>
</dbReference>
<dbReference type="AlphaFoldDB" id="A0AAP0DJ13"/>
<dbReference type="GO" id="GO:0000036">
    <property type="term" value="F:acyl carrier activity"/>
    <property type="evidence" value="ECO:0007669"/>
    <property type="project" value="InterPro"/>
</dbReference>
<evidence type="ECO:0000313" key="1">
    <source>
        <dbReference type="EMBL" id="KAK9073627.1"/>
    </source>
</evidence>
<dbReference type="SUPFAM" id="SSF51971">
    <property type="entry name" value="Nucleotide-binding domain"/>
    <property type="match status" value="1"/>
</dbReference>
<dbReference type="Proteomes" id="UP001408789">
    <property type="component" value="Unassembled WGS sequence"/>
</dbReference>
<proteinExistence type="predicted"/>
<dbReference type="PANTHER" id="PTHR46153">
    <property type="entry name" value="ACYL CARRIER PROTEIN"/>
    <property type="match status" value="1"/>
</dbReference>
<sequence length="215" mass="23015">MDQICIVTGSGGAIACNGGGGGCVAMVSCEDPNPNPNFIFQMFVLLTRKNRHVIWPADYRAPKGLFPPEPKHYQGPKLKVAIIGAGLAGMSAAVELLDQGHEAPTRISGLKMVSFSNSGRSNLPISFRRLQISRSAKPETVEKVCSIVRKQLALKDNVLKTGFLVEPENLSGPVEIVMGLEEEFGITVEEESAHSIATIQDAADLTEKLVEKSGA</sequence>
<evidence type="ECO:0000313" key="2">
    <source>
        <dbReference type="Proteomes" id="UP001408789"/>
    </source>
</evidence>
<dbReference type="InterPro" id="IPR044813">
    <property type="entry name" value="ACP_chloroplastic"/>
</dbReference>
<keyword evidence="2" id="KW-1185">Reference proteome</keyword>
<name>A0AAP0DJ13_9ASTR</name>
<protein>
    <recommendedName>
        <fullName evidence="3">Acyl carrier protein</fullName>
    </recommendedName>
</protein>
<dbReference type="EMBL" id="JBCNJP010000009">
    <property type="protein sequence ID" value="KAK9073627.1"/>
    <property type="molecule type" value="Genomic_DNA"/>
</dbReference>
<accession>A0AAP0DJ13</accession>
<dbReference type="InterPro" id="IPR036736">
    <property type="entry name" value="ACP-like_sf"/>
</dbReference>
<dbReference type="InterPro" id="IPR036188">
    <property type="entry name" value="FAD/NAD-bd_sf"/>
</dbReference>
<organism evidence="1 2">
    <name type="scientific">Deinandra increscens subsp. villosa</name>
    <dbReference type="NCBI Taxonomy" id="3103831"/>
    <lineage>
        <taxon>Eukaryota</taxon>
        <taxon>Viridiplantae</taxon>
        <taxon>Streptophyta</taxon>
        <taxon>Embryophyta</taxon>
        <taxon>Tracheophyta</taxon>
        <taxon>Spermatophyta</taxon>
        <taxon>Magnoliopsida</taxon>
        <taxon>eudicotyledons</taxon>
        <taxon>Gunneridae</taxon>
        <taxon>Pentapetalae</taxon>
        <taxon>asterids</taxon>
        <taxon>campanulids</taxon>
        <taxon>Asterales</taxon>
        <taxon>Asteraceae</taxon>
        <taxon>Asteroideae</taxon>
        <taxon>Heliantheae alliance</taxon>
        <taxon>Madieae</taxon>
        <taxon>Madiinae</taxon>
        <taxon>Deinandra</taxon>
    </lineage>
</organism>